<dbReference type="STRING" id="1291743.LOSG293_120280"/>
<comment type="caution">
    <text evidence="4">The sequence shown here is derived from an EMBL/GenBank/DDBJ whole genome shotgun (WGS) entry which is preliminary data.</text>
</comment>
<dbReference type="eggNOG" id="COG1316">
    <property type="taxonomic scope" value="Bacteria"/>
</dbReference>
<protein>
    <submittedName>
        <fullName evidence="4">Transcriptional regulator</fullName>
    </submittedName>
</protein>
<dbReference type="InterPro" id="IPR050922">
    <property type="entry name" value="LytR/CpsA/Psr_CW_biosynth"/>
</dbReference>
<sequence>MNHQHHKGHNRKRFRAGRIILGIILVILIAVGAFAAVKYHNLKSAVNDTYQGAGINKARNASALLQNKSSISILLMGTDTGALGRSYKGRTDTMMLVTVNPRTKQSTITSIPRDTGLRIPDYEDKGPQKINAAYSYGSAATAINSVQELLNVPIDYYALINMGGMEKVVNAVDGIDISPTLSFDYAGYSFEKGQKTHMNGKKALAYARMRYDDPQGDYGRQTRQRAVITAILGKAGSISTLLNQKFLNSLSKQMKTDLTFADLTALAKDYRDARKTVKETHLQGTGKMVDGQAMEIISKKELQRVTNLNRANLGMSREKTGSAALTLSYIAKLNHSSKSISSTTSSTTTSDTTTTTPAY</sequence>
<name>A0A081BIC3_9LACO</name>
<keyword evidence="5" id="KW-1185">Reference proteome</keyword>
<feature type="region of interest" description="Disordered" evidence="2">
    <location>
        <begin position="339"/>
        <end position="359"/>
    </location>
</feature>
<dbReference type="Pfam" id="PF03816">
    <property type="entry name" value="LytR_cpsA_psr"/>
    <property type="match status" value="1"/>
</dbReference>
<dbReference type="RefSeq" id="WP_051907216.1">
    <property type="nucleotide sequence ID" value="NZ_BBAZ01000010.1"/>
</dbReference>
<dbReference type="Proteomes" id="UP000028700">
    <property type="component" value="Unassembled WGS sequence"/>
</dbReference>
<dbReference type="OrthoDB" id="27330at2"/>
<dbReference type="NCBIfam" id="TIGR00350">
    <property type="entry name" value="lytR_cpsA_psr"/>
    <property type="match status" value="1"/>
</dbReference>
<evidence type="ECO:0000313" key="4">
    <source>
        <dbReference type="EMBL" id="GAK47791.1"/>
    </source>
</evidence>
<reference evidence="4" key="1">
    <citation type="journal article" date="2014" name="Genome Announc.">
        <title>Draft Genome Sequence of Lactobacillus oryzae Strain SG293T.</title>
        <authorList>
            <person name="Tanizawa Y."/>
            <person name="Fujisawa T."/>
            <person name="Mochizuki T."/>
            <person name="Kaminuma E."/>
            <person name="Nakamura Y."/>
            <person name="Tohno M."/>
        </authorList>
    </citation>
    <scope>NUCLEOTIDE SEQUENCE [LARGE SCALE GENOMIC DNA]</scope>
    <source>
        <strain evidence="4">SG293</strain>
    </source>
</reference>
<evidence type="ECO:0000259" key="3">
    <source>
        <dbReference type="Pfam" id="PF03816"/>
    </source>
</evidence>
<accession>A0A081BIC3</accession>
<dbReference type="Gene3D" id="3.40.630.190">
    <property type="entry name" value="LCP protein"/>
    <property type="match status" value="1"/>
</dbReference>
<dbReference type="InterPro" id="IPR004474">
    <property type="entry name" value="LytR_CpsA_psr"/>
</dbReference>
<feature type="domain" description="Cell envelope-related transcriptional attenuator" evidence="3">
    <location>
        <begin position="90"/>
        <end position="235"/>
    </location>
</feature>
<organism evidence="4 5">
    <name type="scientific">Secundilactobacillus oryzae JCM 18671</name>
    <dbReference type="NCBI Taxonomy" id="1291743"/>
    <lineage>
        <taxon>Bacteria</taxon>
        <taxon>Bacillati</taxon>
        <taxon>Bacillota</taxon>
        <taxon>Bacilli</taxon>
        <taxon>Lactobacillales</taxon>
        <taxon>Lactobacillaceae</taxon>
        <taxon>Secundilactobacillus</taxon>
    </lineage>
</organism>
<dbReference type="AlphaFoldDB" id="A0A081BIC3"/>
<comment type="similarity">
    <text evidence="1">Belongs to the LytR/CpsA/Psr (LCP) family.</text>
</comment>
<gene>
    <name evidence="4" type="ORF">LOSG293_120280</name>
</gene>
<proteinExistence type="inferred from homology"/>
<dbReference type="PANTHER" id="PTHR33392:SF6">
    <property type="entry name" value="POLYISOPRENYL-TEICHOIC ACID--PEPTIDOGLYCAN TEICHOIC ACID TRANSFERASE TAGU"/>
    <property type="match status" value="1"/>
</dbReference>
<dbReference type="EMBL" id="BBJM01000012">
    <property type="protein sequence ID" value="GAK47791.1"/>
    <property type="molecule type" value="Genomic_DNA"/>
</dbReference>
<evidence type="ECO:0000256" key="1">
    <source>
        <dbReference type="ARBA" id="ARBA00006068"/>
    </source>
</evidence>
<evidence type="ECO:0000313" key="5">
    <source>
        <dbReference type="Proteomes" id="UP000028700"/>
    </source>
</evidence>
<dbReference type="PANTHER" id="PTHR33392">
    <property type="entry name" value="POLYISOPRENYL-TEICHOIC ACID--PEPTIDOGLYCAN TEICHOIC ACID TRANSFERASE TAGU"/>
    <property type="match status" value="1"/>
</dbReference>
<evidence type="ECO:0000256" key="2">
    <source>
        <dbReference type="SAM" id="MobiDB-lite"/>
    </source>
</evidence>